<keyword evidence="1" id="KW-0472">Membrane</keyword>
<evidence type="ECO:0000313" key="2">
    <source>
        <dbReference type="EMBL" id="CAB5364124.1"/>
    </source>
</evidence>
<sequence length="169" mass="19396">MKFSKLLLFNLTKQELTLQNEIIEIIYLIAMTIFPIGLIATALKNLCCNMGGLMSHLKEQLCCLPFLILIIASIYTHLTSQDMTPIPSTCPSNYPYKLSLTRVACFIRLINLIIMWTFTTLLFILTIVDCFGYFPTNNRGRDNTIQSRLSDFFPPDRDDDIGMTEKRIK</sequence>
<gene>
    <name evidence="2" type="ORF">CHRIB12_LOCUS9824</name>
</gene>
<comment type="caution">
    <text evidence="2">The sequence shown here is derived from an EMBL/GenBank/DDBJ whole genome shotgun (WGS) entry which is preliminary data.</text>
</comment>
<proteinExistence type="predicted"/>
<feature type="transmembrane region" description="Helical" evidence="1">
    <location>
        <begin position="25"/>
        <end position="47"/>
    </location>
</feature>
<organism evidence="2 3">
    <name type="scientific">Rhizophagus irregularis</name>
    <dbReference type="NCBI Taxonomy" id="588596"/>
    <lineage>
        <taxon>Eukaryota</taxon>
        <taxon>Fungi</taxon>
        <taxon>Fungi incertae sedis</taxon>
        <taxon>Mucoromycota</taxon>
        <taxon>Glomeromycotina</taxon>
        <taxon>Glomeromycetes</taxon>
        <taxon>Glomerales</taxon>
        <taxon>Glomeraceae</taxon>
        <taxon>Rhizophagus</taxon>
    </lineage>
</organism>
<accession>A0A915Z810</accession>
<protein>
    <submittedName>
        <fullName evidence="2">Uncharacterized protein</fullName>
    </submittedName>
</protein>
<dbReference type="OrthoDB" id="2402153at2759"/>
<dbReference type="VEuPathDB" id="FungiDB:RhiirFUN_005949"/>
<keyword evidence="1" id="KW-1133">Transmembrane helix</keyword>
<feature type="transmembrane region" description="Helical" evidence="1">
    <location>
        <begin position="106"/>
        <end position="134"/>
    </location>
</feature>
<reference evidence="2" key="1">
    <citation type="submission" date="2020-05" db="EMBL/GenBank/DDBJ databases">
        <authorList>
            <person name="Rincon C."/>
            <person name="Sanders R I."/>
            <person name="Robbins C."/>
            <person name="Chaturvedi A."/>
        </authorList>
    </citation>
    <scope>NUCLEOTIDE SEQUENCE</scope>
    <source>
        <strain evidence="2">CHB12</strain>
    </source>
</reference>
<evidence type="ECO:0000256" key="1">
    <source>
        <dbReference type="SAM" id="Phobius"/>
    </source>
</evidence>
<name>A0A915Z810_9GLOM</name>
<dbReference type="EMBL" id="CAGKOT010000019">
    <property type="protein sequence ID" value="CAB5364124.1"/>
    <property type="molecule type" value="Genomic_DNA"/>
</dbReference>
<dbReference type="Proteomes" id="UP000684084">
    <property type="component" value="Unassembled WGS sequence"/>
</dbReference>
<dbReference type="AlphaFoldDB" id="A0A915Z810"/>
<keyword evidence="1" id="KW-0812">Transmembrane</keyword>
<feature type="transmembrane region" description="Helical" evidence="1">
    <location>
        <begin position="59"/>
        <end position="78"/>
    </location>
</feature>
<evidence type="ECO:0000313" key="3">
    <source>
        <dbReference type="Proteomes" id="UP000684084"/>
    </source>
</evidence>